<feature type="compositionally biased region" description="Low complexity" evidence="1">
    <location>
        <begin position="49"/>
        <end position="58"/>
    </location>
</feature>
<accession>A0A9Q1FK13</accession>
<proteinExistence type="predicted"/>
<feature type="region of interest" description="Disordered" evidence="1">
    <location>
        <begin position="34"/>
        <end position="82"/>
    </location>
</feature>
<comment type="caution">
    <text evidence="2">The sequence shown here is derived from an EMBL/GenBank/DDBJ whole genome shotgun (WGS) entry which is preliminary data.</text>
</comment>
<sequence>MGRKGVLWVFVVGKRVTSSNRGRQSERCVRICNSSSIERGREREQGTDSASPSSSTKSETGDRDISRRPTKRGFPTLCHSVL</sequence>
<name>A0A9Q1FK13_SYNKA</name>
<gene>
    <name evidence="2" type="ORF">SKAU_G00166420</name>
</gene>
<evidence type="ECO:0000256" key="1">
    <source>
        <dbReference type="SAM" id="MobiDB-lite"/>
    </source>
</evidence>
<evidence type="ECO:0000313" key="2">
    <source>
        <dbReference type="EMBL" id="KAJ8360117.1"/>
    </source>
</evidence>
<evidence type="ECO:0000313" key="3">
    <source>
        <dbReference type="Proteomes" id="UP001152622"/>
    </source>
</evidence>
<protein>
    <submittedName>
        <fullName evidence="2">Uncharacterized protein</fullName>
    </submittedName>
</protein>
<dbReference type="Proteomes" id="UP001152622">
    <property type="component" value="Chromosome 5"/>
</dbReference>
<organism evidence="2 3">
    <name type="scientific">Synaphobranchus kaupii</name>
    <name type="common">Kaup's arrowtooth eel</name>
    <dbReference type="NCBI Taxonomy" id="118154"/>
    <lineage>
        <taxon>Eukaryota</taxon>
        <taxon>Metazoa</taxon>
        <taxon>Chordata</taxon>
        <taxon>Craniata</taxon>
        <taxon>Vertebrata</taxon>
        <taxon>Euteleostomi</taxon>
        <taxon>Actinopterygii</taxon>
        <taxon>Neopterygii</taxon>
        <taxon>Teleostei</taxon>
        <taxon>Anguilliformes</taxon>
        <taxon>Synaphobranchidae</taxon>
        <taxon>Synaphobranchus</taxon>
    </lineage>
</organism>
<keyword evidence="3" id="KW-1185">Reference proteome</keyword>
<reference evidence="2" key="1">
    <citation type="journal article" date="2023" name="Science">
        <title>Genome structures resolve the early diversification of teleost fishes.</title>
        <authorList>
            <person name="Parey E."/>
            <person name="Louis A."/>
            <person name="Montfort J."/>
            <person name="Bouchez O."/>
            <person name="Roques C."/>
            <person name="Iampietro C."/>
            <person name="Lluch J."/>
            <person name="Castinel A."/>
            <person name="Donnadieu C."/>
            <person name="Desvignes T."/>
            <person name="Floi Bucao C."/>
            <person name="Jouanno E."/>
            <person name="Wen M."/>
            <person name="Mejri S."/>
            <person name="Dirks R."/>
            <person name="Jansen H."/>
            <person name="Henkel C."/>
            <person name="Chen W.J."/>
            <person name="Zahm M."/>
            <person name="Cabau C."/>
            <person name="Klopp C."/>
            <person name="Thompson A.W."/>
            <person name="Robinson-Rechavi M."/>
            <person name="Braasch I."/>
            <person name="Lecointre G."/>
            <person name="Bobe J."/>
            <person name="Postlethwait J.H."/>
            <person name="Berthelot C."/>
            <person name="Roest Crollius H."/>
            <person name="Guiguen Y."/>
        </authorList>
    </citation>
    <scope>NUCLEOTIDE SEQUENCE</scope>
    <source>
        <strain evidence="2">WJC10195</strain>
    </source>
</reference>
<dbReference type="AlphaFoldDB" id="A0A9Q1FK13"/>
<dbReference type="EMBL" id="JAINUF010000005">
    <property type="protein sequence ID" value="KAJ8360117.1"/>
    <property type="molecule type" value="Genomic_DNA"/>
</dbReference>